<evidence type="ECO:0000256" key="2">
    <source>
        <dbReference type="SAM" id="Phobius"/>
    </source>
</evidence>
<accession>A0ABM3GBC8</accession>
<keyword evidence="2" id="KW-0472">Membrane</keyword>
<feature type="compositionally biased region" description="Basic and acidic residues" evidence="1">
    <location>
        <begin position="164"/>
        <end position="177"/>
    </location>
</feature>
<evidence type="ECO:0000313" key="4">
    <source>
        <dbReference type="RefSeq" id="XP_046597550.1"/>
    </source>
</evidence>
<name>A0ABM3GBC8_NEOLC</name>
<feature type="compositionally biased region" description="Basic and acidic residues" evidence="1">
    <location>
        <begin position="218"/>
        <end position="231"/>
    </location>
</feature>
<feature type="transmembrane region" description="Helical" evidence="2">
    <location>
        <begin position="20"/>
        <end position="41"/>
    </location>
</feature>
<feature type="compositionally biased region" description="Low complexity" evidence="1">
    <location>
        <begin position="439"/>
        <end position="453"/>
    </location>
</feature>
<keyword evidence="3" id="KW-1185">Reference proteome</keyword>
<protein>
    <submittedName>
        <fullName evidence="4">Uncharacterized protein LOC107220915 isoform X1</fullName>
    </submittedName>
</protein>
<organism evidence="3 4">
    <name type="scientific">Neodiprion lecontei</name>
    <name type="common">Redheaded pine sawfly</name>
    <dbReference type="NCBI Taxonomy" id="441921"/>
    <lineage>
        <taxon>Eukaryota</taxon>
        <taxon>Metazoa</taxon>
        <taxon>Ecdysozoa</taxon>
        <taxon>Arthropoda</taxon>
        <taxon>Hexapoda</taxon>
        <taxon>Insecta</taxon>
        <taxon>Pterygota</taxon>
        <taxon>Neoptera</taxon>
        <taxon>Endopterygota</taxon>
        <taxon>Hymenoptera</taxon>
        <taxon>Tenthredinoidea</taxon>
        <taxon>Diprionidae</taxon>
        <taxon>Diprioninae</taxon>
        <taxon>Neodiprion</taxon>
    </lineage>
</organism>
<evidence type="ECO:0000313" key="3">
    <source>
        <dbReference type="Proteomes" id="UP000829291"/>
    </source>
</evidence>
<feature type="compositionally biased region" description="Basic and acidic residues" evidence="1">
    <location>
        <begin position="72"/>
        <end position="83"/>
    </location>
</feature>
<feature type="region of interest" description="Disordered" evidence="1">
    <location>
        <begin position="439"/>
        <end position="478"/>
    </location>
</feature>
<keyword evidence="2" id="KW-0812">Transmembrane</keyword>
<feature type="compositionally biased region" description="Polar residues" evidence="1">
    <location>
        <begin position="591"/>
        <end position="602"/>
    </location>
</feature>
<feature type="region of interest" description="Disordered" evidence="1">
    <location>
        <begin position="718"/>
        <end position="757"/>
    </location>
</feature>
<feature type="region of interest" description="Disordered" evidence="1">
    <location>
        <begin position="590"/>
        <end position="632"/>
    </location>
</feature>
<sequence length="1111" mass="124088">MDLQRKQQQREEHREQRRDLRVVFAIAVSLTIIASGVGATADGEDKLAAVSSLRISDSAGIVYSNKTLPEAKPIEESRERKEMEVEEGIGDDEDEDETLDGDEAEEYEGEEEDEVKEYTEELKALAESHEAMSRRDDQHPGTKNRSGNGQSSPSGSPDLPLRLDTAKKDFDSREKSVESGSDESETSNEAILDGTESEDKEVTELLKYKGTNHFRVGGKNEGKEDKDESVKMKRVPTVKKELSTQKEIKTRNDSSAVEKRFSTKETLEGLNDEAKQNSMGQAKESRDDKTASILTCESSGVSDVDEEEFMEPELEDYMDENLDADKPTDFKVGNFDPAKLEDPRKLDKRQEAVLRDLEAYLRAEYDAEQEQQQKLQELGAQEGALAESLLELLVKLAENPRRWKRVHRLLMDVEGGLELSRQALEARKRTFNLNSSAVTTVTPTTTSPVSTTPKKPRKKPKLKKKKKKQRHHRFSTTTTSLPTTIPLLTTTEAPWLITTPMKWRLVAERLFGPPWAQDLQDDPEVAKVRLTAPSGPRKVSLVGGGRDFVDQLGVRKQLDEHKALNTERQALMLESSREYTEPRRVHYGKVSTHQGGISSSREPSAEGVAGFRTGNRDPARVRGYDPPQDRRLGLGSYAAQLYSRGHMTSAGDEFGPVQSYAQNREYRPPGREYAASASWRDSRYKYGRPSWKAEDPEQWRNYKFEPREYWSSRNTAWERRPAPWEPSKNPAPWEEAVSASQTKGNDESAGTPDPKITVKTWNSLTSDPATWPFKLADTKPWPKDANGKSYNPNAALVRKLGLDQDVKTQLETHNVGSDLLQLQKSNGPSGMKYKGKGKELKKEAATTGVEAVEGWSPKAAMSPKIQSVGAWVMPADQSTWKPYNLKTVDSYGEPNRQRWNPEFPGKFSKQGDAGSWPKWKQFAYHRVTATPILSQGAPLDGPRARNNAYIAVSAVTSPKYNGNQWRKNDIEETPVAQNAAPPLLDSDHPVSQLRAAGGPPIYTWKKDGVTSKVGVDTGKVNTTDPLEEQLETLRRDTAWSHDENRDKIKKQLNVINDASETLASRFASGGTSNSSNKLETSAIPAEDGGKGHNSPNLDADTDQNTKDVSHK</sequence>
<dbReference type="Proteomes" id="UP000829291">
    <property type="component" value="Chromosome 5"/>
</dbReference>
<feature type="compositionally biased region" description="Basic and acidic residues" evidence="1">
    <location>
        <begin position="116"/>
        <end position="140"/>
    </location>
</feature>
<dbReference type="RefSeq" id="XP_046597550.1">
    <property type="nucleotide sequence ID" value="XM_046741594.1"/>
</dbReference>
<feature type="compositionally biased region" description="Basic and acidic residues" evidence="1">
    <location>
        <begin position="614"/>
        <end position="632"/>
    </location>
</feature>
<feature type="region of interest" description="Disordered" evidence="1">
    <location>
        <begin position="820"/>
        <end position="839"/>
    </location>
</feature>
<feature type="compositionally biased region" description="Basic and acidic residues" evidence="1">
    <location>
        <begin position="238"/>
        <end position="275"/>
    </location>
</feature>
<dbReference type="GeneID" id="107220915"/>
<reference evidence="4" key="1">
    <citation type="submission" date="2025-08" db="UniProtKB">
        <authorList>
            <consortium name="RefSeq"/>
        </authorList>
    </citation>
    <scope>IDENTIFICATION</scope>
    <source>
        <tissue evidence="4">Thorax and Abdomen</tissue>
    </source>
</reference>
<feature type="compositionally biased region" description="Basic residues" evidence="1">
    <location>
        <begin position="454"/>
        <end position="474"/>
    </location>
</feature>
<gene>
    <name evidence="4" type="primary">LOC107220915</name>
</gene>
<keyword evidence="2" id="KW-1133">Transmembrane helix</keyword>
<feature type="compositionally biased region" description="Acidic residues" evidence="1">
    <location>
        <begin position="84"/>
        <end position="115"/>
    </location>
</feature>
<feature type="region of interest" description="Disordered" evidence="1">
    <location>
        <begin position="66"/>
        <end position="307"/>
    </location>
</feature>
<feature type="compositionally biased region" description="Low complexity" evidence="1">
    <location>
        <begin position="146"/>
        <end position="157"/>
    </location>
</feature>
<feature type="region of interest" description="Disordered" evidence="1">
    <location>
        <begin position="1065"/>
        <end position="1111"/>
    </location>
</feature>
<proteinExistence type="predicted"/>
<evidence type="ECO:0000256" key="1">
    <source>
        <dbReference type="SAM" id="MobiDB-lite"/>
    </source>
</evidence>
<feature type="compositionally biased region" description="Polar residues" evidence="1">
    <location>
        <begin position="1069"/>
        <end position="1079"/>
    </location>
</feature>